<protein>
    <submittedName>
        <fullName evidence="2">Mu-like prophage major head subunit gpT family protein</fullName>
    </submittedName>
</protein>
<dbReference type="RefSeq" id="WP_285870449.1">
    <property type="nucleotide sequence ID" value="NZ_JARFYM010000017.1"/>
</dbReference>
<organism evidence="2 3">
    <name type="scientific">Rhizobium mayense</name>
    <dbReference type="NCBI Taxonomy" id="1312184"/>
    <lineage>
        <taxon>Bacteria</taxon>
        <taxon>Pseudomonadati</taxon>
        <taxon>Pseudomonadota</taxon>
        <taxon>Alphaproteobacteria</taxon>
        <taxon>Hyphomicrobiales</taxon>
        <taxon>Rhizobiaceae</taxon>
        <taxon>Rhizobium/Agrobacterium group</taxon>
        <taxon>Rhizobium</taxon>
    </lineage>
</organism>
<evidence type="ECO:0000313" key="2">
    <source>
        <dbReference type="EMBL" id="MDL2401257.1"/>
    </source>
</evidence>
<proteinExistence type="predicted"/>
<dbReference type="InterPro" id="IPR018774">
    <property type="entry name" value="Phage_Mu_GpT"/>
</dbReference>
<sequence length="297" mass="32890">MDINSSTLRSLFTGLSLAFNARLGSVQTFWNTVAMPVPSSTAMNEYPRLDDLPGIREWIGDRRVHDLSVQTYVIRNRSFENTIGVLRENIEDDQLGVYSNIAAQMGQDAGQFPDLQIFPLLKKGNVTKCYDGQYFFDTDHPGYDENGGATTVSNFTDGAGPAWYLVDDTQVIKPMVWQTRKPFNLVPLQNANDPNVFFNRKFIFGVDGRCNAGFGLWQLAYMSKAALTADNYAAARAAMMSIRKRSGEILNIRPTKLLVPASLEGTARTIVEAALINGGETNVWAKTAEVVVIPYLA</sequence>
<dbReference type="Proteomes" id="UP001172645">
    <property type="component" value="Unassembled WGS sequence"/>
</dbReference>
<feature type="domain" description="Bacteriophage Mu GpT" evidence="1">
    <location>
        <begin position="8"/>
        <end position="296"/>
    </location>
</feature>
<comment type="caution">
    <text evidence="2">The sequence shown here is derived from an EMBL/GenBank/DDBJ whole genome shotgun (WGS) entry which is preliminary data.</text>
</comment>
<dbReference type="Pfam" id="PF10124">
    <property type="entry name" value="Mu-like_gpT"/>
    <property type="match status" value="1"/>
</dbReference>
<keyword evidence="3" id="KW-1185">Reference proteome</keyword>
<evidence type="ECO:0000259" key="1">
    <source>
        <dbReference type="Pfam" id="PF10124"/>
    </source>
</evidence>
<reference evidence="2" key="1">
    <citation type="submission" date="2023-06" db="EMBL/GenBank/DDBJ databases">
        <title>Phylogenetic Diversity of Rhizobium strains.</title>
        <authorList>
            <person name="Moura F.T."/>
            <person name="Helene L.C.F."/>
            <person name="Hungria M."/>
        </authorList>
    </citation>
    <scope>NUCLEOTIDE SEQUENCE</scope>
    <source>
        <strain evidence="2">CCGE526</strain>
    </source>
</reference>
<name>A0ABT7JY77_9HYPH</name>
<accession>A0ABT7JY77</accession>
<dbReference type="EMBL" id="JARFYM010000017">
    <property type="protein sequence ID" value="MDL2401257.1"/>
    <property type="molecule type" value="Genomic_DNA"/>
</dbReference>
<gene>
    <name evidence="2" type="ORF">PY649_20330</name>
</gene>
<evidence type="ECO:0000313" key="3">
    <source>
        <dbReference type="Proteomes" id="UP001172645"/>
    </source>
</evidence>